<keyword evidence="5" id="KW-0805">Transcription regulation</keyword>
<dbReference type="Pfam" id="PF13919">
    <property type="entry name" value="ASXH"/>
    <property type="match status" value="1"/>
</dbReference>
<feature type="region of interest" description="Disordered" evidence="8">
    <location>
        <begin position="1"/>
        <end position="44"/>
    </location>
</feature>
<feature type="compositionally biased region" description="Basic and acidic residues" evidence="8">
    <location>
        <begin position="332"/>
        <end position="347"/>
    </location>
</feature>
<feature type="region of interest" description="Disordered" evidence="8">
    <location>
        <begin position="88"/>
        <end position="169"/>
    </location>
</feature>
<gene>
    <name evidence="10" type="ORF">PoMZ_06380</name>
</gene>
<name>A0A4P7NR18_PYROR</name>
<dbReference type="GO" id="GO:0008270">
    <property type="term" value="F:zinc ion binding"/>
    <property type="evidence" value="ECO:0007669"/>
    <property type="project" value="UniProtKB-KW"/>
</dbReference>
<feature type="region of interest" description="Disordered" evidence="8">
    <location>
        <begin position="304"/>
        <end position="377"/>
    </location>
</feature>
<evidence type="ECO:0000313" key="11">
    <source>
        <dbReference type="Proteomes" id="UP000294847"/>
    </source>
</evidence>
<evidence type="ECO:0000256" key="4">
    <source>
        <dbReference type="ARBA" id="ARBA00022833"/>
    </source>
</evidence>
<sequence length="377" mass="41348">MAAASPSSSELSSPPASDDEVYGLEPQCHPRAKEPPTQKPSEEEVIVAVSGIEKEESRVHDTITVATTITSPAVSVKATTPAPLEVTAVVNGKESPPPAQVTSDIQSGEIEAAEPLIDVGETPSSSCASSRPKRKRESKVQPSATAPAPAVKKALTPAAKRRKKQWEPPFVYTSPNSPLVKKNIDLRAMLCNPLAWDGLSPAQQQSLIPLFPPGFVLDKGTPHARPNTQAMLNSDDFRHDCAQYLTNIRLGRHEPEWILQAQEAHLKRKNGDFDDFLRKKFRDDWGAEPPEGYPEPERVAALQARENEEGEEKEMTGKTEKIENGENNHLGKNCEAKVADKPLRLPSHEIGQQHQERKPLDQKLRQPNCCSTTEVGT</sequence>
<feature type="compositionally biased region" description="Polar residues" evidence="8">
    <location>
        <begin position="368"/>
        <end position="377"/>
    </location>
</feature>
<feature type="compositionally biased region" description="Low complexity" evidence="8">
    <location>
        <begin position="1"/>
        <end position="16"/>
    </location>
</feature>
<dbReference type="PROSITE" id="PS51916">
    <property type="entry name" value="DEUBAD"/>
    <property type="match status" value="1"/>
</dbReference>
<evidence type="ECO:0000313" key="10">
    <source>
        <dbReference type="EMBL" id="QBZ64682.1"/>
    </source>
</evidence>
<evidence type="ECO:0000256" key="2">
    <source>
        <dbReference type="ARBA" id="ARBA00022723"/>
    </source>
</evidence>
<accession>A0A4P7NR18</accession>
<organism evidence="10 11">
    <name type="scientific">Pyricularia oryzae</name>
    <name type="common">Rice blast fungus</name>
    <name type="synonym">Magnaporthe oryzae</name>
    <dbReference type="NCBI Taxonomy" id="318829"/>
    <lineage>
        <taxon>Eukaryota</taxon>
        <taxon>Fungi</taxon>
        <taxon>Dikarya</taxon>
        <taxon>Ascomycota</taxon>
        <taxon>Pezizomycotina</taxon>
        <taxon>Sordariomycetes</taxon>
        <taxon>Sordariomycetidae</taxon>
        <taxon>Magnaporthales</taxon>
        <taxon>Pyriculariaceae</taxon>
        <taxon>Pyricularia</taxon>
    </lineage>
</organism>
<keyword evidence="2" id="KW-0479">Metal-binding</keyword>
<evidence type="ECO:0000256" key="8">
    <source>
        <dbReference type="SAM" id="MobiDB-lite"/>
    </source>
</evidence>
<keyword evidence="7" id="KW-0539">Nucleus</keyword>
<evidence type="ECO:0000259" key="9">
    <source>
        <dbReference type="PROSITE" id="PS51916"/>
    </source>
</evidence>
<dbReference type="EMBL" id="CP034209">
    <property type="protein sequence ID" value="QBZ64682.1"/>
    <property type="molecule type" value="Genomic_DNA"/>
</dbReference>
<evidence type="ECO:0000256" key="3">
    <source>
        <dbReference type="ARBA" id="ARBA00022771"/>
    </source>
</evidence>
<feature type="compositionally biased region" description="Basic and acidic residues" evidence="8">
    <location>
        <begin position="31"/>
        <end position="42"/>
    </location>
</feature>
<dbReference type="AlphaFoldDB" id="A0A4P7NR18"/>
<evidence type="ECO:0000256" key="7">
    <source>
        <dbReference type="ARBA" id="ARBA00023242"/>
    </source>
</evidence>
<dbReference type="Proteomes" id="UP000294847">
    <property type="component" value="Chromosome 6"/>
</dbReference>
<protein>
    <recommendedName>
        <fullName evidence="9">DEUBAD domain-containing protein</fullName>
    </recommendedName>
</protein>
<comment type="subcellular location">
    <subcellularLocation>
        <location evidence="1">Nucleus</location>
    </subcellularLocation>
</comment>
<dbReference type="InterPro" id="IPR044867">
    <property type="entry name" value="DEUBAD_dom"/>
</dbReference>
<evidence type="ECO:0000256" key="5">
    <source>
        <dbReference type="ARBA" id="ARBA00023015"/>
    </source>
</evidence>
<keyword evidence="6" id="KW-0804">Transcription</keyword>
<dbReference type="InterPro" id="IPR028020">
    <property type="entry name" value="ASX_DEUBAD_dom"/>
</dbReference>
<reference evidence="10 11" key="1">
    <citation type="journal article" date="2019" name="Mol. Biol. Evol.">
        <title>Blast fungal genomes show frequent chromosomal changes, gene gains and losses, and effector gene turnover.</title>
        <authorList>
            <person name="Gomez Luciano L.B."/>
            <person name="Jason Tsai I."/>
            <person name="Chuma I."/>
            <person name="Tosa Y."/>
            <person name="Chen Y.H."/>
            <person name="Li J.Y."/>
            <person name="Li M.Y."/>
            <person name="Jade Lu M.Y."/>
            <person name="Nakayashiki H."/>
            <person name="Li W.H."/>
        </authorList>
    </citation>
    <scope>NUCLEOTIDE SEQUENCE [LARGE SCALE GENOMIC DNA]</scope>
    <source>
        <strain evidence="10">MZ5-1-6</strain>
    </source>
</reference>
<keyword evidence="4" id="KW-0862">Zinc</keyword>
<proteinExistence type="predicted"/>
<evidence type="ECO:0000256" key="6">
    <source>
        <dbReference type="ARBA" id="ARBA00023163"/>
    </source>
</evidence>
<dbReference type="GO" id="GO:0005634">
    <property type="term" value="C:nucleus"/>
    <property type="evidence" value="ECO:0007669"/>
    <property type="project" value="UniProtKB-SubCell"/>
</dbReference>
<keyword evidence="3" id="KW-0863">Zinc-finger</keyword>
<feature type="compositionally biased region" description="Basic and acidic residues" evidence="8">
    <location>
        <begin position="313"/>
        <end position="326"/>
    </location>
</feature>
<feature type="domain" description="DEUBAD" evidence="9">
    <location>
        <begin position="175"/>
        <end position="290"/>
    </location>
</feature>
<feature type="compositionally biased region" description="Basic and acidic residues" evidence="8">
    <location>
        <begin position="354"/>
        <end position="364"/>
    </location>
</feature>
<evidence type="ECO:0000256" key="1">
    <source>
        <dbReference type="ARBA" id="ARBA00004123"/>
    </source>
</evidence>